<sequence>MPALSPSPLRTAHPALAALYHHLRKSLHAVRHHHTDALTDHCLHHPGSVLAYDLSTRSLSASVQGNLIGIRSREGRADTPAQPSG</sequence>
<dbReference type="EMBL" id="FWWU01000008">
    <property type="protein sequence ID" value="SMB85383.1"/>
    <property type="molecule type" value="Genomic_DNA"/>
</dbReference>
<protein>
    <submittedName>
        <fullName evidence="1">Uncharacterized protein</fullName>
    </submittedName>
</protein>
<proteinExistence type="predicted"/>
<name>A0A1W1UWB5_9DEIO</name>
<evidence type="ECO:0000313" key="2">
    <source>
        <dbReference type="Proteomes" id="UP000192582"/>
    </source>
</evidence>
<dbReference type="RefSeq" id="WP_139806685.1">
    <property type="nucleotide sequence ID" value="NZ_FWWU01000008.1"/>
</dbReference>
<organism evidence="1 2">
    <name type="scientific">Deinococcus hopiensis KR-140</name>
    <dbReference type="NCBI Taxonomy" id="695939"/>
    <lineage>
        <taxon>Bacteria</taxon>
        <taxon>Thermotogati</taxon>
        <taxon>Deinococcota</taxon>
        <taxon>Deinococci</taxon>
        <taxon>Deinococcales</taxon>
        <taxon>Deinococcaceae</taxon>
        <taxon>Deinococcus</taxon>
    </lineage>
</organism>
<dbReference type="Proteomes" id="UP000192582">
    <property type="component" value="Unassembled WGS sequence"/>
</dbReference>
<gene>
    <name evidence="1" type="ORF">SAMN00790413_03381</name>
</gene>
<evidence type="ECO:0000313" key="1">
    <source>
        <dbReference type="EMBL" id="SMB85383.1"/>
    </source>
</evidence>
<reference evidence="1 2" key="1">
    <citation type="submission" date="2017-04" db="EMBL/GenBank/DDBJ databases">
        <authorList>
            <person name="Afonso C.L."/>
            <person name="Miller P.J."/>
            <person name="Scott M.A."/>
            <person name="Spackman E."/>
            <person name="Goraichik I."/>
            <person name="Dimitrov K.M."/>
            <person name="Suarez D.L."/>
            <person name="Swayne D.E."/>
        </authorList>
    </citation>
    <scope>NUCLEOTIDE SEQUENCE [LARGE SCALE GENOMIC DNA]</scope>
    <source>
        <strain evidence="1 2">KR-140</strain>
    </source>
</reference>
<keyword evidence="2" id="KW-1185">Reference proteome</keyword>
<dbReference type="AlphaFoldDB" id="A0A1W1UWB5"/>
<accession>A0A1W1UWB5</accession>